<sequence length="84" mass="10374">MRKKIEYNCEVFKKYLVEYLDEDLPSEILIELEKHRLVCRECTRLIRTIRRIIYELRSLAHYELPEDVVSKVHASLRIKKWKRK</sequence>
<organism evidence="1">
    <name type="scientific">candidate division WOR-3 bacterium</name>
    <dbReference type="NCBI Taxonomy" id="2052148"/>
    <lineage>
        <taxon>Bacteria</taxon>
        <taxon>Bacteria division WOR-3</taxon>
    </lineage>
</organism>
<proteinExistence type="predicted"/>
<protein>
    <recommendedName>
        <fullName evidence="2">Zinc-finger domain-containing protein</fullName>
    </recommendedName>
</protein>
<dbReference type="AlphaFoldDB" id="A0A7V3ZUV3"/>
<accession>A0A7V3ZUV3</accession>
<dbReference type="EMBL" id="DTDR01000058">
    <property type="protein sequence ID" value="HGK63385.1"/>
    <property type="molecule type" value="Genomic_DNA"/>
</dbReference>
<reference evidence="1" key="1">
    <citation type="journal article" date="2020" name="mSystems">
        <title>Genome- and Community-Level Interaction Insights into Carbon Utilization and Element Cycling Functions of Hydrothermarchaeota in Hydrothermal Sediment.</title>
        <authorList>
            <person name="Zhou Z."/>
            <person name="Liu Y."/>
            <person name="Xu W."/>
            <person name="Pan J."/>
            <person name="Luo Z.H."/>
            <person name="Li M."/>
        </authorList>
    </citation>
    <scope>NUCLEOTIDE SEQUENCE [LARGE SCALE GENOMIC DNA]</scope>
    <source>
        <strain evidence="1">SpSt-697</strain>
    </source>
</reference>
<gene>
    <name evidence="1" type="ORF">ENU74_02145</name>
</gene>
<evidence type="ECO:0008006" key="2">
    <source>
        <dbReference type="Google" id="ProtNLM"/>
    </source>
</evidence>
<name>A0A7V3ZUV3_UNCW3</name>
<evidence type="ECO:0000313" key="1">
    <source>
        <dbReference type="EMBL" id="HGK63385.1"/>
    </source>
</evidence>
<comment type="caution">
    <text evidence="1">The sequence shown here is derived from an EMBL/GenBank/DDBJ whole genome shotgun (WGS) entry which is preliminary data.</text>
</comment>